<dbReference type="PANTHER" id="PTHR32114">
    <property type="entry name" value="ABC TRANSPORTER ABCH.3"/>
    <property type="match status" value="1"/>
</dbReference>
<dbReference type="InterPro" id="IPR038729">
    <property type="entry name" value="Rad50/SbcC_AAA"/>
</dbReference>
<dbReference type="OrthoDB" id="8670240at2"/>
<dbReference type="Gene3D" id="3.40.50.300">
    <property type="entry name" value="P-loop containing nucleotide triphosphate hydrolases"/>
    <property type="match status" value="2"/>
</dbReference>
<organism evidence="2 3">
    <name type="scientific">Lysobacter capsici AZ78</name>
    <dbReference type="NCBI Taxonomy" id="1444315"/>
    <lineage>
        <taxon>Bacteria</taxon>
        <taxon>Pseudomonadati</taxon>
        <taxon>Pseudomonadota</taxon>
        <taxon>Gammaproteobacteria</taxon>
        <taxon>Lysobacterales</taxon>
        <taxon>Lysobacteraceae</taxon>
        <taxon>Lysobacter</taxon>
    </lineage>
</organism>
<dbReference type="CDD" id="cd00267">
    <property type="entry name" value="ABC_ATPase"/>
    <property type="match status" value="1"/>
</dbReference>
<accession>A0A108U979</accession>
<gene>
    <name evidence="2" type="ORF">AZ78_2442</name>
</gene>
<dbReference type="EMBL" id="JAJA02000001">
    <property type="protein sequence ID" value="KWS04892.1"/>
    <property type="molecule type" value="Genomic_DNA"/>
</dbReference>
<dbReference type="Pfam" id="PF13476">
    <property type="entry name" value="AAA_23"/>
    <property type="match status" value="1"/>
</dbReference>
<proteinExistence type="predicted"/>
<protein>
    <recommendedName>
        <fullName evidence="1">Rad50/SbcC-type AAA domain-containing protein</fullName>
    </recommendedName>
</protein>
<evidence type="ECO:0000259" key="1">
    <source>
        <dbReference type="Pfam" id="PF13476"/>
    </source>
</evidence>
<dbReference type="InterPro" id="IPR027417">
    <property type="entry name" value="P-loop_NTPase"/>
</dbReference>
<dbReference type="GO" id="GO:0016887">
    <property type="term" value="F:ATP hydrolysis activity"/>
    <property type="evidence" value="ECO:0007669"/>
    <property type="project" value="InterPro"/>
</dbReference>
<sequence>MINAEVVRRTFQSKFQKVEDAAPGIIRAESQYANKAYAVAYIDVADDVIERADNLSSFQENLLGSEFFSVDTDLRWNSYLFFLAGPKSVADERYQKAKAKIEADRHYARKFVVTERELIERFTLTSEAPVQKVSGDQDAEVIWAQLLREASLGVLLEQRARTQTLDSIASGEAFVAEPQSAPSTGPVINDALASGLIRELRIGNFRRIHSKSNFDFGDVNLIFGPNGAGKTSLLEAIEILYCGRVRRDIDAVFDGIEAKVETLAGELIEVAASTVASVLKARNRAWYGRSDVLSSAISHGFTRFNFLDTDAAFRLSSETDSDQINDDLSQLLVGPGTSKLWNYLSKLEQEVRERLKVVNARLPELRQQQELVASEVARFRSAPTDANALAKTFHSSIRALGMRWKTEDESPGIDVGDRKRLEDIARGISQVLTLWEIPAITIDAAKQKIDIFMLHLPSIRDQLVQVDELSAAIFESNSKKSRNRENIALLQRWIAYCESGVPTLERSLRDLEASTATLRSSLTGLPLELLPEVSAEYANQPLADAIQSIKLRIDSAIQTERSATQSLLETQQFEQSLSSLRKELQDVAIAVLKKAGDESLCPVCSTPHGPNELLLKIQNLVATSGLGQSDSLRNAARVARETAEQCRLTLDFLTKLEIYRSSSKKIELTSVLALRDALNSDVSALIDANRERDRVELMLQQFDDQAGNRHQYTVMRQSVLSMLSDDVDDLSNLRAKLESLSFEAGIEDDNATSLIESLESSRVRAHEMLAYHGIRCSDNAGFAEMAVSTERFVAQTEAVSRFLNDSEVMSISRDGRFSDIQVAVDEAIVLFDRALQAERVEQDARKELDRLLALLNTLASSVSVLCKEQDNLVKASLVLSDIVENHSLERATKQTLNVIRDRVGEVFRRIHSPSEYAVGDFVGDAFLVALDNSGTRRVNQISSGQRAALALSIFLGLHGSAKTAPPVLLIDDPVAHVDDLNTLSFLDYLRDLAVQPESRCSLPLLMRAWLLYLRRNSISGRALQEDSVV</sequence>
<evidence type="ECO:0000313" key="3">
    <source>
        <dbReference type="Proteomes" id="UP000023435"/>
    </source>
</evidence>
<feature type="domain" description="Rad50/SbcC-type AAA" evidence="1">
    <location>
        <begin position="199"/>
        <end position="312"/>
    </location>
</feature>
<dbReference type="SUPFAM" id="SSF52540">
    <property type="entry name" value="P-loop containing nucleoside triphosphate hydrolases"/>
    <property type="match status" value="1"/>
</dbReference>
<dbReference type="PANTHER" id="PTHR32114:SF2">
    <property type="entry name" value="ABC TRANSPORTER ABCH.3"/>
    <property type="match status" value="1"/>
</dbReference>
<dbReference type="RefSeq" id="WP_082723601.1">
    <property type="nucleotide sequence ID" value="NZ_JAJA02000001.1"/>
</dbReference>
<dbReference type="GO" id="GO:0006302">
    <property type="term" value="P:double-strand break repair"/>
    <property type="evidence" value="ECO:0007669"/>
    <property type="project" value="InterPro"/>
</dbReference>
<dbReference type="Proteomes" id="UP000023435">
    <property type="component" value="Unassembled WGS sequence"/>
</dbReference>
<reference evidence="2 3" key="1">
    <citation type="journal article" date="2014" name="Genome Announc.">
        <title>Draft Genome Sequence of Lysobacter capsici AZ78, a Bacterium Antagonistic to Plant-Pathogenic Oomycetes.</title>
        <authorList>
            <person name="Puopolo G."/>
            <person name="Sonego P."/>
            <person name="Engelen K."/>
            <person name="Pertot I."/>
        </authorList>
    </citation>
    <scope>NUCLEOTIDE SEQUENCE [LARGE SCALE GENOMIC DNA]</scope>
    <source>
        <strain evidence="2 3">AZ78</strain>
    </source>
</reference>
<dbReference type="AlphaFoldDB" id="A0A108U979"/>
<name>A0A108U979_9GAMM</name>
<keyword evidence="3" id="KW-1185">Reference proteome</keyword>
<comment type="caution">
    <text evidence="2">The sequence shown here is derived from an EMBL/GenBank/DDBJ whole genome shotgun (WGS) entry which is preliminary data.</text>
</comment>
<evidence type="ECO:0000313" key="2">
    <source>
        <dbReference type="EMBL" id="KWS04892.1"/>
    </source>
</evidence>